<proteinExistence type="predicted"/>
<reference evidence="1 2" key="1">
    <citation type="journal article" date="2016" name="Nat. Commun.">
        <title>Thousands of microbial genomes shed light on interconnected biogeochemical processes in an aquifer system.</title>
        <authorList>
            <person name="Anantharaman K."/>
            <person name="Brown C.T."/>
            <person name="Hug L.A."/>
            <person name="Sharon I."/>
            <person name="Castelle C.J."/>
            <person name="Probst A.J."/>
            <person name="Thomas B.C."/>
            <person name="Singh A."/>
            <person name="Wilkins M.J."/>
            <person name="Karaoz U."/>
            <person name="Brodie E.L."/>
            <person name="Williams K.H."/>
            <person name="Hubbard S.S."/>
            <person name="Banfield J.F."/>
        </authorList>
    </citation>
    <scope>NUCLEOTIDE SEQUENCE [LARGE SCALE GENOMIC DNA]</scope>
</reference>
<sequence length="221" mass="26126">MEKQVLTDFQKKLLFYFEKNEYLRDKLFFTGGTALSHYYFQHRFSEDLDFFAEEEFDQLQILAWIKSISPELKIKEIEQQILNGQLTLFLYYTEEEKPLKLDFAYFPFPHMGKFEMLGKIRVSSLEDIAVNKIQAITTRSRSRDYFDLKLCLEKLGWSDEVVRQKYRTKFEVSLPPESLATAYTNVQTAKDLPIFLGEVDWGGTEKYFLDRALGLKSLILE</sequence>
<protein>
    <recommendedName>
        <fullName evidence="3">Nucleotidyl transferase AbiEii/AbiGii toxin family protein</fullName>
    </recommendedName>
</protein>
<dbReference type="Proteomes" id="UP000179237">
    <property type="component" value="Unassembled WGS sequence"/>
</dbReference>
<evidence type="ECO:0000313" key="1">
    <source>
        <dbReference type="EMBL" id="OGD83746.1"/>
    </source>
</evidence>
<gene>
    <name evidence="1" type="ORF">A2572_00810</name>
</gene>
<dbReference type="Pfam" id="PF08843">
    <property type="entry name" value="AbiEii"/>
    <property type="match status" value="1"/>
</dbReference>
<dbReference type="Gene3D" id="3.10.450.620">
    <property type="entry name" value="JHP933, nucleotidyltransferase-like core domain"/>
    <property type="match status" value="1"/>
</dbReference>
<dbReference type="InterPro" id="IPR014942">
    <property type="entry name" value="AbiEii"/>
</dbReference>
<organism evidence="1 2">
    <name type="scientific">Candidatus Collierbacteria bacterium RIFOXYD1_FULL_40_9</name>
    <dbReference type="NCBI Taxonomy" id="1817731"/>
    <lineage>
        <taxon>Bacteria</taxon>
        <taxon>Candidatus Collieribacteriota</taxon>
    </lineage>
</organism>
<comment type="caution">
    <text evidence="1">The sequence shown here is derived from an EMBL/GenBank/DDBJ whole genome shotgun (WGS) entry which is preliminary data.</text>
</comment>
<name>A0A1F5FVU9_9BACT</name>
<evidence type="ECO:0008006" key="3">
    <source>
        <dbReference type="Google" id="ProtNLM"/>
    </source>
</evidence>
<dbReference type="EMBL" id="MFAQ01000009">
    <property type="protein sequence ID" value="OGD83746.1"/>
    <property type="molecule type" value="Genomic_DNA"/>
</dbReference>
<accession>A0A1F5FVU9</accession>
<evidence type="ECO:0000313" key="2">
    <source>
        <dbReference type="Proteomes" id="UP000179237"/>
    </source>
</evidence>
<dbReference type="AlphaFoldDB" id="A0A1F5FVU9"/>